<dbReference type="InterPro" id="IPR036188">
    <property type="entry name" value="FAD/NAD-bd_sf"/>
</dbReference>
<dbReference type="RefSeq" id="WP_160335043.1">
    <property type="nucleotide sequence ID" value="NZ_WSRP01000013.1"/>
</dbReference>
<dbReference type="GO" id="GO:0010181">
    <property type="term" value="F:FMN binding"/>
    <property type="evidence" value="ECO:0007669"/>
    <property type="project" value="InterPro"/>
</dbReference>
<keyword evidence="8" id="KW-1185">Reference proteome</keyword>
<name>A0A6L6YIM9_9BURK</name>
<comment type="caution">
    <text evidence="7">The sequence shown here is derived from an EMBL/GenBank/DDBJ whole genome shotgun (WGS) entry which is preliminary data.</text>
</comment>
<evidence type="ECO:0000259" key="6">
    <source>
        <dbReference type="Pfam" id="PF00890"/>
    </source>
</evidence>
<reference evidence="7 8" key="1">
    <citation type="submission" date="2019-12" db="EMBL/GenBank/DDBJ databases">
        <title>Microbes associate with the intestines of laboratory mice.</title>
        <authorList>
            <person name="Navarre W."/>
            <person name="Wong E."/>
        </authorList>
    </citation>
    <scope>NUCLEOTIDE SEQUENCE [LARGE SCALE GENOMIC DNA]</scope>
    <source>
        <strain evidence="7 8">NM82_D38</strain>
    </source>
</reference>
<dbReference type="InterPro" id="IPR027477">
    <property type="entry name" value="Succ_DH/fumarate_Rdtase_cat_sf"/>
</dbReference>
<dbReference type="AlphaFoldDB" id="A0A6L6YIM9"/>
<dbReference type="InterPro" id="IPR006311">
    <property type="entry name" value="TAT_signal"/>
</dbReference>
<dbReference type="Pfam" id="PF00890">
    <property type="entry name" value="FAD_binding_2"/>
    <property type="match status" value="1"/>
</dbReference>
<dbReference type="InterPro" id="IPR010960">
    <property type="entry name" value="Flavocytochrome_c"/>
</dbReference>
<accession>A0A6L6YIM9</accession>
<keyword evidence="4 5" id="KW-0560">Oxidoreductase</keyword>
<evidence type="ECO:0000256" key="4">
    <source>
        <dbReference type="ARBA" id="ARBA00023002"/>
    </source>
</evidence>
<sequence>MTLSHPTRREFFTYVGAVSAAPVFRAQAKDAHRWDASFDVVIVGSGAAGLSAALSAHEAGCRSILILEKMSFAGGASRISCGYFNAVDPQRQRAMHIEDSLELFEAQTIKSSHGKGSKELIHILCSQALDCLHWLEGYGVRYADNCSQIYGGMFPRGHIPLVQNPNESYIDILVERCLERGIEIQYSQSADEIIAENNCVLGVKTSNTSGPSGKKAKARFIRARKALILASGGFAANAALCEAHDVRLRGLETTNPPSSTGEVMLEAIAIGAYAAGCDYIECMPSPVRFSRFAVFTERMLFVDAKGRRFVREDEFRDVIRDKVLSLPDKRAYVIVDNDGYMQCPLAFRENAEEELKKQRVFRGSTIAELAEKLRIPAAVFVKTIKDYNESVSSGNDRQFGRGRESMRYAITQEPFWAASCDMAIHHTMGGLLIDRYCRVMNWEGAPIKGLFACGEVVGGIHGANRIGGNAITEAHVFGRIAGRSAVSGVSGDV</sequence>
<dbReference type="Proteomes" id="UP000472580">
    <property type="component" value="Unassembled WGS sequence"/>
</dbReference>
<evidence type="ECO:0000313" key="7">
    <source>
        <dbReference type="EMBL" id="MVX56609.1"/>
    </source>
</evidence>
<comment type="similarity">
    <text evidence="5">Belongs to the FAD-dependent oxidoreductase 2 family. FRD/SDH subfamily.</text>
</comment>
<dbReference type="PANTHER" id="PTHR43400:SF7">
    <property type="entry name" value="FAD-DEPENDENT OXIDOREDUCTASE 2 FAD BINDING DOMAIN-CONTAINING PROTEIN"/>
    <property type="match status" value="1"/>
</dbReference>
<dbReference type="Gene3D" id="3.50.50.60">
    <property type="entry name" value="FAD/NAD(P)-binding domain"/>
    <property type="match status" value="1"/>
</dbReference>
<dbReference type="OrthoDB" id="337830at2"/>
<dbReference type="GO" id="GO:0016491">
    <property type="term" value="F:oxidoreductase activity"/>
    <property type="evidence" value="ECO:0007669"/>
    <property type="project" value="UniProtKB-KW"/>
</dbReference>
<evidence type="ECO:0000256" key="1">
    <source>
        <dbReference type="ARBA" id="ARBA00001974"/>
    </source>
</evidence>
<dbReference type="Gene3D" id="3.90.700.10">
    <property type="entry name" value="Succinate dehydrogenase/fumarate reductase flavoprotein, catalytic domain"/>
    <property type="match status" value="1"/>
</dbReference>
<evidence type="ECO:0000256" key="5">
    <source>
        <dbReference type="RuleBase" id="RU366062"/>
    </source>
</evidence>
<protein>
    <submittedName>
        <fullName evidence="7">Flavocytochrome c</fullName>
    </submittedName>
</protein>
<comment type="cofactor">
    <cofactor evidence="1">
        <name>FAD</name>
        <dbReference type="ChEBI" id="CHEBI:57692"/>
    </cofactor>
</comment>
<feature type="domain" description="FAD-dependent oxidoreductase 2 FAD-binding" evidence="6">
    <location>
        <begin position="39"/>
        <end position="470"/>
    </location>
</feature>
<dbReference type="PRINTS" id="PR00368">
    <property type="entry name" value="FADPNR"/>
</dbReference>
<proteinExistence type="inferred from homology"/>
<evidence type="ECO:0000256" key="3">
    <source>
        <dbReference type="ARBA" id="ARBA00022827"/>
    </source>
</evidence>
<dbReference type="PANTHER" id="PTHR43400">
    <property type="entry name" value="FUMARATE REDUCTASE"/>
    <property type="match status" value="1"/>
</dbReference>
<dbReference type="EMBL" id="WSRP01000013">
    <property type="protein sequence ID" value="MVX56609.1"/>
    <property type="molecule type" value="Genomic_DNA"/>
</dbReference>
<keyword evidence="3 5" id="KW-0274">FAD</keyword>
<organism evidence="7 8">
    <name type="scientific">Parasutterella muris</name>
    <dbReference type="NCBI Taxonomy" id="2565572"/>
    <lineage>
        <taxon>Bacteria</taxon>
        <taxon>Pseudomonadati</taxon>
        <taxon>Pseudomonadota</taxon>
        <taxon>Betaproteobacteria</taxon>
        <taxon>Burkholderiales</taxon>
        <taxon>Sutterellaceae</taxon>
        <taxon>Parasutterella</taxon>
    </lineage>
</organism>
<dbReference type="InterPro" id="IPR050315">
    <property type="entry name" value="FAD-oxidoreductase_2"/>
</dbReference>
<dbReference type="NCBIfam" id="TIGR01813">
    <property type="entry name" value="flavo_cyto_c"/>
    <property type="match status" value="1"/>
</dbReference>
<evidence type="ECO:0000256" key="2">
    <source>
        <dbReference type="ARBA" id="ARBA00022630"/>
    </source>
</evidence>
<keyword evidence="2 5" id="KW-0285">Flavoprotein</keyword>
<dbReference type="SUPFAM" id="SSF51905">
    <property type="entry name" value="FAD/NAD(P)-binding domain"/>
    <property type="match status" value="1"/>
</dbReference>
<dbReference type="PROSITE" id="PS51318">
    <property type="entry name" value="TAT"/>
    <property type="match status" value="1"/>
</dbReference>
<evidence type="ECO:0000313" key="8">
    <source>
        <dbReference type="Proteomes" id="UP000472580"/>
    </source>
</evidence>
<dbReference type="SUPFAM" id="SSF56425">
    <property type="entry name" value="Succinate dehydrogenase/fumarate reductase flavoprotein, catalytic domain"/>
    <property type="match status" value="1"/>
</dbReference>
<dbReference type="InterPro" id="IPR003953">
    <property type="entry name" value="FAD-dep_OxRdtase_2_FAD-bd"/>
</dbReference>
<dbReference type="PRINTS" id="PR00411">
    <property type="entry name" value="PNDRDTASEI"/>
</dbReference>
<gene>
    <name evidence="7" type="ORF">E5987_05210</name>
</gene>